<evidence type="ECO:0000256" key="4">
    <source>
        <dbReference type="ARBA" id="ARBA00023163"/>
    </source>
</evidence>
<dbReference type="EMBL" id="BMVC01000019">
    <property type="protein sequence ID" value="GHD13437.1"/>
    <property type="molecule type" value="Genomic_DNA"/>
</dbReference>
<comment type="caution">
    <text evidence="7">The sequence shown here is derived from an EMBL/GenBank/DDBJ whole genome shotgun (WGS) entry which is preliminary data.</text>
</comment>
<evidence type="ECO:0000256" key="5">
    <source>
        <dbReference type="SAM" id="MobiDB-lite"/>
    </source>
</evidence>
<proteinExistence type="predicted"/>
<dbReference type="SMART" id="SM01012">
    <property type="entry name" value="ANTAR"/>
    <property type="match status" value="1"/>
</dbReference>
<feature type="domain" description="ANTAR" evidence="6">
    <location>
        <begin position="154"/>
        <end position="215"/>
    </location>
</feature>
<organism evidence="7 8">
    <name type="scientific">Streptomyces finlayi</name>
    <dbReference type="NCBI Taxonomy" id="67296"/>
    <lineage>
        <taxon>Bacteria</taxon>
        <taxon>Bacillati</taxon>
        <taxon>Actinomycetota</taxon>
        <taxon>Actinomycetes</taxon>
        <taxon>Kitasatosporales</taxon>
        <taxon>Streptomycetaceae</taxon>
        <taxon>Streptomyces</taxon>
    </lineage>
</organism>
<dbReference type="InterPro" id="IPR029016">
    <property type="entry name" value="GAF-like_dom_sf"/>
</dbReference>
<dbReference type="Pfam" id="PF03861">
    <property type="entry name" value="ANTAR"/>
    <property type="match status" value="1"/>
</dbReference>
<dbReference type="PIRSF" id="PIRSF036625">
    <property type="entry name" value="GAF_ANTAR"/>
    <property type="match status" value="1"/>
</dbReference>
<dbReference type="PROSITE" id="PS50921">
    <property type="entry name" value="ANTAR"/>
    <property type="match status" value="1"/>
</dbReference>
<protein>
    <submittedName>
        <fullName evidence="7">Transcriptional regulator</fullName>
    </submittedName>
</protein>
<dbReference type="Proteomes" id="UP000638353">
    <property type="component" value="Unassembled WGS sequence"/>
</dbReference>
<gene>
    <name evidence="7" type="ORF">GCM10010334_71620</name>
</gene>
<dbReference type="SUPFAM" id="SSF55781">
    <property type="entry name" value="GAF domain-like"/>
    <property type="match status" value="1"/>
</dbReference>
<dbReference type="GO" id="GO:0016301">
    <property type="term" value="F:kinase activity"/>
    <property type="evidence" value="ECO:0007669"/>
    <property type="project" value="UniProtKB-KW"/>
</dbReference>
<accession>A0A919CE47</accession>
<reference evidence="7" key="2">
    <citation type="submission" date="2020-09" db="EMBL/GenBank/DDBJ databases">
        <authorList>
            <person name="Sun Q."/>
            <person name="Ohkuma M."/>
        </authorList>
    </citation>
    <scope>NUCLEOTIDE SEQUENCE</scope>
    <source>
        <strain evidence="7">JCM 4637</strain>
    </source>
</reference>
<dbReference type="InterPro" id="IPR036388">
    <property type="entry name" value="WH-like_DNA-bd_sf"/>
</dbReference>
<evidence type="ECO:0000313" key="8">
    <source>
        <dbReference type="Proteomes" id="UP000638353"/>
    </source>
</evidence>
<dbReference type="SUPFAM" id="SSF52172">
    <property type="entry name" value="CheY-like"/>
    <property type="match status" value="1"/>
</dbReference>
<evidence type="ECO:0000313" key="7">
    <source>
        <dbReference type="EMBL" id="GHD13437.1"/>
    </source>
</evidence>
<evidence type="ECO:0000256" key="1">
    <source>
        <dbReference type="ARBA" id="ARBA00022679"/>
    </source>
</evidence>
<dbReference type="Pfam" id="PF13185">
    <property type="entry name" value="GAF_2"/>
    <property type="match status" value="1"/>
</dbReference>
<dbReference type="Gene3D" id="1.10.10.10">
    <property type="entry name" value="Winged helix-like DNA-binding domain superfamily/Winged helix DNA-binding domain"/>
    <property type="match status" value="1"/>
</dbReference>
<feature type="region of interest" description="Disordered" evidence="5">
    <location>
        <begin position="219"/>
        <end position="238"/>
    </location>
</feature>
<dbReference type="SMART" id="SM00065">
    <property type="entry name" value="GAF"/>
    <property type="match status" value="1"/>
</dbReference>
<name>A0A919CE47_9ACTN</name>
<reference evidence="7" key="1">
    <citation type="journal article" date="2014" name="Int. J. Syst. Evol. Microbiol.">
        <title>Complete genome sequence of Corynebacterium casei LMG S-19264T (=DSM 44701T), isolated from a smear-ripened cheese.</title>
        <authorList>
            <consortium name="US DOE Joint Genome Institute (JGI-PGF)"/>
            <person name="Walter F."/>
            <person name="Albersmeier A."/>
            <person name="Kalinowski J."/>
            <person name="Ruckert C."/>
        </authorList>
    </citation>
    <scope>NUCLEOTIDE SEQUENCE</scope>
    <source>
        <strain evidence="7">JCM 4637</strain>
    </source>
</reference>
<dbReference type="InterPro" id="IPR005561">
    <property type="entry name" value="ANTAR"/>
</dbReference>
<dbReference type="GO" id="GO:0003723">
    <property type="term" value="F:RNA binding"/>
    <property type="evidence" value="ECO:0007669"/>
    <property type="project" value="InterPro"/>
</dbReference>
<evidence type="ECO:0000256" key="3">
    <source>
        <dbReference type="ARBA" id="ARBA00023015"/>
    </source>
</evidence>
<evidence type="ECO:0000259" key="6">
    <source>
        <dbReference type="PROSITE" id="PS50921"/>
    </source>
</evidence>
<keyword evidence="4" id="KW-0804">Transcription</keyword>
<dbReference type="Gene3D" id="3.30.450.40">
    <property type="match status" value="1"/>
</dbReference>
<dbReference type="AlphaFoldDB" id="A0A919CE47"/>
<dbReference type="InterPro" id="IPR011006">
    <property type="entry name" value="CheY-like_superfamily"/>
</dbReference>
<dbReference type="InterPro" id="IPR012074">
    <property type="entry name" value="GAF_ANTAR"/>
</dbReference>
<dbReference type="InterPro" id="IPR003018">
    <property type="entry name" value="GAF"/>
</dbReference>
<keyword evidence="2" id="KW-0418">Kinase</keyword>
<keyword evidence="3" id="KW-0805">Transcription regulation</keyword>
<keyword evidence="1" id="KW-0808">Transferase</keyword>
<sequence length="238" mass="26231">MDLADTLVDDFDPVDFLYRVAEHCTSLLDIGDAGVMLAPQGGPLRLVAATSERVRMVELFELDAAQGPCRSAYLEGHAVEHDLTVEGLWPDFTARAHQDGYLSVYAVPVQLRKETIGVLNLFRRIPEPLGEADQQLARALADATAVSLLQQTTLDHHRTLGMQLQQALSTRSIIEQAKGFLTARQHIDPDTAFQRLRTYARHHRRRIADVAGDIVSSTLTVPDTPAVPPGRKQQPPTA</sequence>
<evidence type="ECO:0000256" key="2">
    <source>
        <dbReference type="ARBA" id="ARBA00022777"/>
    </source>
</evidence>